<reference evidence="1" key="2">
    <citation type="submission" date="2025-09" db="UniProtKB">
        <authorList>
            <consortium name="Ensembl"/>
        </authorList>
    </citation>
    <scope>IDENTIFICATION</scope>
</reference>
<protein>
    <submittedName>
        <fullName evidence="1">Uncharacterized protein</fullName>
    </submittedName>
</protein>
<sequence>MQTSGLKESCSTLSSLHPNTITLLFTSPRLNLVLLQLIDLHLGTEVTGQGVNITEATASPTPTPVARALARSLWQLRVGSLPVRLTGITPEMAGREPFN</sequence>
<proteinExistence type="predicted"/>
<accession>A0A8D2IU13</accession>
<keyword evidence="2" id="KW-1185">Reference proteome</keyword>
<dbReference type="Ensembl" id="ENSVKKT00000005363.1">
    <property type="protein sequence ID" value="ENSVKKP00000005216.1"/>
    <property type="gene ID" value="ENSVKKG00000003862.1"/>
</dbReference>
<evidence type="ECO:0000313" key="1">
    <source>
        <dbReference type="Ensembl" id="ENSVKKP00000005216.1"/>
    </source>
</evidence>
<name>A0A8D2IU13_VARKO</name>
<reference evidence="1" key="1">
    <citation type="submission" date="2025-08" db="UniProtKB">
        <authorList>
            <consortium name="Ensembl"/>
        </authorList>
    </citation>
    <scope>IDENTIFICATION</scope>
</reference>
<organism evidence="1 2">
    <name type="scientific">Varanus komodoensis</name>
    <name type="common">Komodo dragon</name>
    <dbReference type="NCBI Taxonomy" id="61221"/>
    <lineage>
        <taxon>Eukaryota</taxon>
        <taxon>Metazoa</taxon>
        <taxon>Chordata</taxon>
        <taxon>Craniata</taxon>
        <taxon>Vertebrata</taxon>
        <taxon>Euteleostomi</taxon>
        <taxon>Lepidosauria</taxon>
        <taxon>Squamata</taxon>
        <taxon>Bifurcata</taxon>
        <taxon>Unidentata</taxon>
        <taxon>Episquamata</taxon>
        <taxon>Toxicofera</taxon>
        <taxon>Anguimorpha</taxon>
        <taxon>Paleoanguimorpha</taxon>
        <taxon>Varanoidea</taxon>
        <taxon>Varanidae</taxon>
        <taxon>Varanus</taxon>
    </lineage>
</organism>
<dbReference type="Proteomes" id="UP000694545">
    <property type="component" value="Unplaced"/>
</dbReference>
<dbReference type="AlphaFoldDB" id="A0A8D2IU13"/>
<evidence type="ECO:0000313" key="2">
    <source>
        <dbReference type="Proteomes" id="UP000694545"/>
    </source>
</evidence>